<proteinExistence type="predicted"/>
<accession>A0A094ZST9</accession>
<dbReference type="PATRIC" id="fig|104102.7.peg.891"/>
<evidence type="ECO:0000313" key="1">
    <source>
        <dbReference type="EMBL" id="KGB25216.1"/>
    </source>
</evidence>
<dbReference type="EMBL" id="JOKM01000021">
    <property type="protein sequence ID" value="KGB25216.1"/>
    <property type="molecule type" value="Genomic_DNA"/>
</dbReference>
<dbReference type="Proteomes" id="UP000029448">
    <property type="component" value="Unassembled WGS sequence"/>
</dbReference>
<keyword evidence="2" id="KW-1185">Reference proteome</keyword>
<sequence>MSVVLSSGLASLKDLKTVYDSEDLYTLLEVVSVTNWNTAQARSVP</sequence>
<protein>
    <submittedName>
        <fullName evidence="1">Uncharacterized protein</fullName>
    </submittedName>
</protein>
<evidence type="ECO:0000313" key="2">
    <source>
        <dbReference type="Proteomes" id="UP000029448"/>
    </source>
</evidence>
<dbReference type="AlphaFoldDB" id="A0A094ZST9"/>
<name>A0A094ZST9_9PROT</name>
<organism evidence="1 2">
    <name type="scientific">Acetobacter tropicalis</name>
    <dbReference type="NCBI Taxonomy" id="104102"/>
    <lineage>
        <taxon>Bacteria</taxon>
        <taxon>Pseudomonadati</taxon>
        <taxon>Pseudomonadota</taxon>
        <taxon>Alphaproteobacteria</taxon>
        <taxon>Acetobacterales</taxon>
        <taxon>Acetobacteraceae</taxon>
        <taxon>Acetobacter</taxon>
    </lineage>
</organism>
<dbReference type="STRING" id="104102.AtDm6_0897"/>
<reference evidence="1 2" key="1">
    <citation type="submission" date="2014-06" db="EMBL/GenBank/DDBJ databases">
        <title>Functional and comparative genomic analyses of the Drosophila gut microbiota identify candidate symbiosis factors.</title>
        <authorList>
            <person name="Newell P.D."/>
            <person name="Chaston J.M."/>
            <person name="Douglas A.E."/>
        </authorList>
    </citation>
    <scope>NUCLEOTIDE SEQUENCE [LARGE SCALE GENOMIC DNA]</scope>
    <source>
        <strain evidence="1 2">DmCS_006</strain>
    </source>
</reference>
<comment type="caution">
    <text evidence="1">The sequence shown here is derived from an EMBL/GenBank/DDBJ whole genome shotgun (WGS) entry which is preliminary data.</text>
</comment>
<gene>
    <name evidence="1" type="ORF">AtDm6_0897</name>
</gene>